<dbReference type="AlphaFoldDB" id="A0A501XU34"/>
<reference evidence="1 2" key="1">
    <citation type="submission" date="2019-06" db="EMBL/GenBank/DDBJ databases">
        <authorList>
            <person name="Lee I."/>
            <person name="Jang G.I."/>
            <person name="Hwang C.Y."/>
        </authorList>
    </citation>
    <scope>NUCLEOTIDE SEQUENCE [LARGE SCALE GENOMIC DNA]</scope>
    <source>
        <strain evidence="1 2">PAMC 28131</strain>
    </source>
</reference>
<dbReference type="Proteomes" id="UP000319897">
    <property type="component" value="Unassembled WGS sequence"/>
</dbReference>
<accession>A0A501XU34</accession>
<dbReference type="OrthoDB" id="7874338at2"/>
<protein>
    <submittedName>
        <fullName evidence="1">Uncharacterized protein</fullName>
    </submittedName>
</protein>
<keyword evidence="2" id="KW-1185">Reference proteome</keyword>
<comment type="caution">
    <text evidence="1">The sequence shown here is derived from an EMBL/GenBank/DDBJ whole genome shotgun (WGS) entry which is preliminary data.</text>
</comment>
<organism evidence="1 2">
    <name type="scientific">Sandaracinobacter neustonicus</name>
    <dbReference type="NCBI Taxonomy" id="1715348"/>
    <lineage>
        <taxon>Bacteria</taxon>
        <taxon>Pseudomonadati</taxon>
        <taxon>Pseudomonadota</taxon>
        <taxon>Alphaproteobacteria</taxon>
        <taxon>Sphingomonadales</taxon>
        <taxon>Sphingosinicellaceae</taxon>
        <taxon>Sandaracinobacter</taxon>
    </lineage>
</organism>
<proteinExistence type="predicted"/>
<name>A0A501XU34_9SPHN</name>
<gene>
    <name evidence="1" type="ORF">FJQ54_03995</name>
</gene>
<dbReference type="RefSeq" id="WP_140927063.1">
    <property type="nucleotide sequence ID" value="NZ_VFSU01000011.1"/>
</dbReference>
<evidence type="ECO:0000313" key="1">
    <source>
        <dbReference type="EMBL" id="TPE64005.1"/>
    </source>
</evidence>
<dbReference type="EMBL" id="VFSU01000011">
    <property type="protein sequence ID" value="TPE64005.1"/>
    <property type="molecule type" value="Genomic_DNA"/>
</dbReference>
<sequence>MSNRFVVDLGDLKLDAAAKRRISNALQTAALGELARLDSVMDAPFAVFDPVRIRDPQWYGIWVKTLRDRAVLPELDMDMKAIQQFARGG</sequence>
<evidence type="ECO:0000313" key="2">
    <source>
        <dbReference type="Proteomes" id="UP000319897"/>
    </source>
</evidence>